<dbReference type="Pfam" id="PF01774">
    <property type="entry name" value="UreD"/>
    <property type="match status" value="1"/>
</dbReference>
<reference evidence="2 3" key="1">
    <citation type="submission" date="2020-12" db="EMBL/GenBank/DDBJ databases">
        <title>FDA dAtabase for Regulatory Grade micrObial Sequences (FDA-ARGOS): Supporting development and validation of Infectious Disease Dx tests.</title>
        <authorList>
            <person name="Sproer C."/>
            <person name="Gronow S."/>
            <person name="Severitt S."/>
            <person name="Schroder I."/>
            <person name="Tallon L."/>
            <person name="Sadzewicz L."/>
            <person name="Zhao X."/>
            <person name="Boylan J."/>
            <person name="Ott S."/>
            <person name="Bowen H."/>
            <person name="Vavikolanu K."/>
            <person name="Mehta A."/>
            <person name="Aluvathingal J."/>
            <person name="Nadendla S."/>
            <person name="Lowell S."/>
            <person name="Myers T."/>
            <person name="Yan Y."/>
            <person name="Sichtig H."/>
        </authorList>
    </citation>
    <scope>NUCLEOTIDE SEQUENCE [LARGE SCALE GENOMIC DNA]</scope>
    <source>
        <strain evidence="2 3">FDAARGOS_990</strain>
    </source>
</reference>
<protein>
    <submittedName>
        <fullName evidence="2">Urease accessory protein UreD</fullName>
    </submittedName>
</protein>
<proteinExistence type="predicted"/>
<dbReference type="GO" id="GO:0016151">
    <property type="term" value="F:nickel cation binding"/>
    <property type="evidence" value="ECO:0007669"/>
    <property type="project" value="InterPro"/>
</dbReference>
<organism evidence="2 3">
    <name type="scientific">Brevibacterium casei</name>
    <dbReference type="NCBI Taxonomy" id="33889"/>
    <lineage>
        <taxon>Bacteria</taxon>
        <taxon>Bacillati</taxon>
        <taxon>Actinomycetota</taxon>
        <taxon>Actinomycetes</taxon>
        <taxon>Micrococcales</taxon>
        <taxon>Brevibacteriaceae</taxon>
        <taxon>Brevibacterium</taxon>
    </lineage>
</organism>
<keyword evidence="1" id="KW-0143">Chaperone</keyword>
<evidence type="ECO:0000256" key="1">
    <source>
        <dbReference type="ARBA" id="ARBA00023186"/>
    </source>
</evidence>
<sequence length="245" mass="25540">MTHIAVDLVAGRELPQVRLAPGLMQPRLISRAAGGRAHVAIVAGGAALLGEDAVTIGIRVGQGCRLVIEDVGGTVAYPTDGAESRWDVDIEVGAAGGLIWETFPFVVASGARVRRSTRVRIGAEATVRLRETIVLGRSGEVGGSLRSSTDVRDCTGRPYFVEDLDVDGTDPLPGVLGSASVLDTAMLFGRRDAATGPTAGDEVGGGTTVRMLELARPGTIARAIGAAAHESHVDSVWQRWTRPAE</sequence>
<dbReference type="AlphaFoldDB" id="A0A7T4DIL9"/>
<dbReference type="RefSeq" id="WP_198499762.1">
    <property type="nucleotide sequence ID" value="NZ_CP065989.1"/>
</dbReference>
<dbReference type="Proteomes" id="UP000595374">
    <property type="component" value="Chromosome"/>
</dbReference>
<evidence type="ECO:0000313" key="2">
    <source>
        <dbReference type="EMBL" id="QQB14707.1"/>
    </source>
</evidence>
<dbReference type="InterPro" id="IPR002669">
    <property type="entry name" value="UreD"/>
</dbReference>
<accession>A0A7T4DIL9</accession>
<evidence type="ECO:0000313" key="3">
    <source>
        <dbReference type="Proteomes" id="UP000595374"/>
    </source>
</evidence>
<gene>
    <name evidence="2" type="ORF">I6H47_01595</name>
</gene>
<dbReference type="EMBL" id="CP065989">
    <property type="protein sequence ID" value="QQB14707.1"/>
    <property type="molecule type" value="Genomic_DNA"/>
</dbReference>
<name>A0A7T4DIL9_9MICO</name>